<dbReference type="GeneTree" id="ENSGT00390000009067"/>
<dbReference type="Proteomes" id="UP000694388">
    <property type="component" value="Unplaced"/>
</dbReference>
<name>A0A8C4QPE1_EPTBU</name>
<accession>A0A8C4QPE1</accession>
<organism evidence="2 3">
    <name type="scientific">Eptatretus burgeri</name>
    <name type="common">Inshore hagfish</name>
    <dbReference type="NCBI Taxonomy" id="7764"/>
    <lineage>
        <taxon>Eukaryota</taxon>
        <taxon>Metazoa</taxon>
        <taxon>Chordata</taxon>
        <taxon>Craniata</taxon>
        <taxon>Vertebrata</taxon>
        <taxon>Cyclostomata</taxon>
        <taxon>Myxini</taxon>
        <taxon>Myxiniformes</taxon>
        <taxon>Myxinidae</taxon>
        <taxon>Eptatretinae</taxon>
        <taxon>Eptatretus</taxon>
    </lineage>
</organism>
<dbReference type="InterPro" id="IPR002816">
    <property type="entry name" value="TraB/PrgY/GumN_fam"/>
</dbReference>
<evidence type="ECO:0000256" key="1">
    <source>
        <dbReference type="SAM" id="MobiDB-lite"/>
    </source>
</evidence>
<evidence type="ECO:0000313" key="3">
    <source>
        <dbReference type="Proteomes" id="UP000694388"/>
    </source>
</evidence>
<dbReference type="Pfam" id="PF01963">
    <property type="entry name" value="TraB_PrgY_gumN"/>
    <property type="match status" value="1"/>
</dbReference>
<dbReference type="InterPro" id="IPR046345">
    <property type="entry name" value="TraB_PrgY-like"/>
</dbReference>
<protein>
    <submittedName>
        <fullName evidence="2">TraB domain containing</fullName>
    </submittedName>
</protein>
<feature type="compositionally biased region" description="Acidic residues" evidence="1">
    <location>
        <begin position="40"/>
        <end position="58"/>
    </location>
</feature>
<evidence type="ECO:0000313" key="2">
    <source>
        <dbReference type="Ensembl" id="ENSEBUP00000018577.1"/>
    </source>
</evidence>
<dbReference type="AlphaFoldDB" id="A0A8C4QPE1"/>
<dbReference type="PANTHER" id="PTHR21530">
    <property type="entry name" value="PHEROMONE SHUTDOWN PROTEIN"/>
    <property type="match status" value="1"/>
</dbReference>
<reference evidence="2" key="2">
    <citation type="submission" date="2025-09" db="UniProtKB">
        <authorList>
            <consortium name="Ensembl"/>
        </authorList>
    </citation>
    <scope>IDENTIFICATION</scope>
</reference>
<proteinExistence type="predicted"/>
<reference evidence="2" key="1">
    <citation type="submission" date="2025-08" db="UniProtKB">
        <authorList>
            <consortium name="Ensembl"/>
        </authorList>
    </citation>
    <scope>IDENTIFICATION</scope>
</reference>
<dbReference type="Ensembl" id="ENSEBUT00000019153.1">
    <property type="protein sequence ID" value="ENSEBUP00000018577.1"/>
    <property type="gene ID" value="ENSEBUG00000011588.1"/>
</dbReference>
<sequence length="418" mass="46966">MTVLSAVALENDHYTRREENKVIQLFTAGMSDEKPFREEIELEDEEQSDDEDEGEDEMLEGQCLGETQSTPEWWLHGGGGVDDCRSLQEVRTLWEEKLYKRNLSAVLPDTVTELHTADGGRVFLVGTAHFSKESIQDVTKTIRALQPDVVVVELCRFRVSMLSLNEETLLQEVRELSLEKLRQSIRQNGILTGVMQMLLLKVSAHITEQLGVVPGGEFRQAYHEAALVPFCRFHLGDRPIPVTLRRAFSALSFWQKIRLAWDLLFLNGPLSSEDVEQCKQKDLLEQMMAEMIGEFPNLHRTIVAERDVYLTHSLRQSARPVPTPPALPGKQAGRTPAVVVGVVGIGHVLGIKENWNKQLDIQQVVRYDGTAAWCGVGGRSSQCICFFVDGTRLSVKASEIGSYWTGLFNTKTGLLLFL</sequence>
<feature type="region of interest" description="Disordered" evidence="1">
    <location>
        <begin position="34"/>
        <end position="58"/>
    </location>
</feature>
<keyword evidence="3" id="KW-1185">Reference proteome</keyword>
<dbReference type="PANTHER" id="PTHR21530:SF7">
    <property type="entry name" value="TRAB DOMAIN-CONTAINING PROTEIN"/>
    <property type="match status" value="1"/>
</dbReference>
<dbReference type="CDD" id="cd14726">
    <property type="entry name" value="TraB_PrgY-like"/>
    <property type="match status" value="1"/>
</dbReference>